<dbReference type="Proteomes" id="UP000030700">
    <property type="component" value="Unassembled WGS sequence"/>
</dbReference>
<dbReference type="GO" id="GO:0031177">
    <property type="term" value="F:phosphopantetheine binding"/>
    <property type="evidence" value="ECO:0007669"/>
    <property type="project" value="InterPro"/>
</dbReference>
<organism evidence="5">
    <name type="scientific">Candidatus Moduliflexus flocculans</name>
    <dbReference type="NCBI Taxonomy" id="1499966"/>
    <lineage>
        <taxon>Bacteria</taxon>
        <taxon>Candidatus Moduliflexota</taxon>
        <taxon>Candidatus Moduliflexia</taxon>
        <taxon>Candidatus Moduliflexales</taxon>
        <taxon>Candidatus Moduliflexaceae</taxon>
    </lineage>
</organism>
<reference evidence="5" key="1">
    <citation type="journal article" date="2015" name="PeerJ">
        <title>First genomic representation of candidate bacterial phylum KSB3 points to enhanced environmental sensing as a trigger of wastewater bulking.</title>
        <authorList>
            <person name="Sekiguchi Y."/>
            <person name="Ohashi A."/>
            <person name="Parks D.H."/>
            <person name="Yamauchi T."/>
            <person name="Tyson G.W."/>
            <person name="Hugenholtz P."/>
        </authorList>
    </citation>
    <scope>NUCLEOTIDE SEQUENCE [LARGE SCALE GENOMIC DNA]</scope>
</reference>
<dbReference type="Gene3D" id="1.10.1200.10">
    <property type="entry name" value="ACP-like"/>
    <property type="match status" value="1"/>
</dbReference>
<proteinExistence type="predicted"/>
<keyword evidence="2" id="KW-0596">Phosphopantetheine</keyword>
<dbReference type="InterPro" id="IPR020806">
    <property type="entry name" value="PKS_PP-bd"/>
</dbReference>
<dbReference type="Pfam" id="PF00550">
    <property type="entry name" value="PP-binding"/>
    <property type="match status" value="1"/>
</dbReference>
<dbReference type="AlphaFoldDB" id="A0A081BM32"/>
<dbReference type="InterPro" id="IPR013217">
    <property type="entry name" value="Methyltransf_12"/>
</dbReference>
<evidence type="ECO:0000313" key="6">
    <source>
        <dbReference type="Proteomes" id="UP000030700"/>
    </source>
</evidence>
<dbReference type="PROSITE" id="PS50075">
    <property type="entry name" value="CARRIER"/>
    <property type="match status" value="1"/>
</dbReference>
<comment type="cofactor">
    <cofactor evidence="1">
        <name>pantetheine 4'-phosphate</name>
        <dbReference type="ChEBI" id="CHEBI:47942"/>
    </cofactor>
</comment>
<accession>A0A081BM32</accession>
<dbReference type="HOGENOM" id="CLU_524463_0_0_0"/>
<dbReference type="SMART" id="SM00823">
    <property type="entry name" value="PKS_PP"/>
    <property type="match status" value="1"/>
</dbReference>
<dbReference type="Pfam" id="PF08242">
    <property type="entry name" value="Methyltransf_12"/>
    <property type="match status" value="1"/>
</dbReference>
<dbReference type="GO" id="GO:0005737">
    <property type="term" value="C:cytoplasm"/>
    <property type="evidence" value="ECO:0007669"/>
    <property type="project" value="TreeGrafter"/>
</dbReference>
<dbReference type="InterPro" id="IPR045851">
    <property type="entry name" value="AMP-bd_C_sf"/>
</dbReference>
<dbReference type="InterPro" id="IPR009081">
    <property type="entry name" value="PP-bd_ACP"/>
</dbReference>
<dbReference type="STRING" id="1499966.U14_02692"/>
<dbReference type="PANTHER" id="PTHR45527">
    <property type="entry name" value="NONRIBOSOMAL PEPTIDE SYNTHETASE"/>
    <property type="match status" value="1"/>
</dbReference>
<evidence type="ECO:0000256" key="3">
    <source>
        <dbReference type="ARBA" id="ARBA00022553"/>
    </source>
</evidence>
<dbReference type="SUPFAM" id="SSF56801">
    <property type="entry name" value="Acetyl-CoA synthetase-like"/>
    <property type="match status" value="1"/>
</dbReference>
<dbReference type="FunFam" id="1.10.1200.10:FF:000005">
    <property type="entry name" value="Nonribosomal peptide synthetase 1"/>
    <property type="match status" value="1"/>
</dbReference>
<dbReference type="SUPFAM" id="SSF47336">
    <property type="entry name" value="ACP-like"/>
    <property type="match status" value="1"/>
</dbReference>
<sequence length="519" mass="59737">MREWVEQTVCRITSLQPNHVLEIGCGTGLLLFRIAPHCQQYWGIDFSKIALNAIRQYIATPGHELPHVSLFQRTADNFEGIPSACFDVLILNSVSQHFPDIAYLFQVIEGMIHAAQPGGVLFIGDVRSLPLLKLFHLSVQLYQAPTSLSIPQLRQRVQRHLDKENEVVISPEFFLALQQYFPQITHIQILPKRGCFQNELTRFRYDVMLYMAPHLPSVPPITWIDWQKRPLTVQAIRQKLQKESPDFLGIQRIANARLMKDIRASELLTHHNIKTVGELRTLLDNIVPLQGIDPEDLWALSDDLPYQVDMNWANADPEGLYDVLFIKYEQQNQPQVKQRLYAFPTQPLENKPYTTYAHNPLRVGEQHKFIPQLREYLHEQLPDYMIPSTFILVDKFPFTPNGKIDRKALPLPDRTRPELETAYVQPHSELETTLCKLWAELLDMEYVGIYDDFFELGGDSLTATRLVSYLRSAFGVELSISDVFDAHNIATLAAHIENIFIEEIESLSEEEAQQLAFSV</sequence>
<evidence type="ECO:0000256" key="1">
    <source>
        <dbReference type="ARBA" id="ARBA00001957"/>
    </source>
</evidence>
<evidence type="ECO:0000259" key="4">
    <source>
        <dbReference type="PROSITE" id="PS50075"/>
    </source>
</evidence>
<dbReference type="InterPro" id="IPR029063">
    <property type="entry name" value="SAM-dependent_MTases_sf"/>
</dbReference>
<dbReference type="GO" id="GO:0044550">
    <property type="term" value="P:secondary metabolite biosynthetic process"/>
    <property type="evidence" value="ECO:0007669"/>
    <property type="project" value="TreeGrafter"/>
</dbReference>
<evidence type="ECO:0000256" key="2">
    <source>
        <dbReference type="ARBA" id="ARBA00022450"/>
    </source>
</evidence>
<name>A0A081BM32_9BACT</name>
<dbReference type="InterPro" id="IPR036736">
    <property type="entry name" value="ACP-like_sf"/>
</dbReference>
<dbReference type="EMBL" id="DF820457">
    <property type="protein sequence ID" value="GAK51448.1"/>
    <property type="molecule type" value="Genomic_DNA"/>
</dbReference>
<dbReference type="SUPFAM" id="SSF53335">
    <property type="entry name" value="S-adenosyl-L-methionine-dependent methyltransferases"/>
    <property type="match status" value="1"/>
</dbReference>
<protein>
    <submittedName>
        <fullName evidence="5">Amino acid adenylation domain protein</fullName>
    </submittedName>
</protein>
<feature type="domain" description="Carrier" evidence="4">
    <location>
        <begin position="425"/>
        <end position="500"/>
    </location>
</feature>
<dbReference type="PANTHER" id="PTHR45527:SF1">
    <property type="entry name" value="FATTY ACID SYNTHASE"/>
    <property type="match status" value="1"/>
</dbReference>
<keyword evidence="6" id="KW-1185">Reference proteome</keyword>
<dbReference type="Gene3D" id="3.40.50.150">
    <property type="entry name" value="Vaccinia Virus protein VP39"/>
    <property type="match status" value="1"/>
</dbReference>
<gene>
    <name evidence="5" type="ORF">U14_02692</name>
</gene>
<dbReference type="Gene3D" id="3.30.300.30">
    <property type="match status" value="1"/>
</dbReference>
<dbReference type="CDD" id="cd02440">
    <property type="entry name" value="AdoMet_MTases"/>
    <property type="match status" value="1"/>
</dbReference>
<dbReference type="GO" id="GO:0043041">
    <property type="term" value="P:amino acid activation for nonribosomal peptide biosynthetic process"/>
    <property type="evidence" value="ECO:0007669"/>
    <property type="project" value="TreeGrafter"/>
</dbReference>
<keyword evidence="3" id="KW-0597">Phosphoprotein</keyword>
<evidence type="ECO:0000313" key="5">
    <source>
        <dbReference type="EMBL" id="GAK51448.1"/>
    </source>
</evidence>